<protein>
    <submittedName>
        <fullName evidence="1">Putative ORFan</fullName>
    </submittedName>
</protein>
<accession>A0A6N1NP05</accession>
<dbReference type="RefSeq" id="YP_010780391.1">
    <property type="nucleotide sequence ID" value="NC_075038.1"/>
</dbReference>
<sequence length="177" mass="20969">MANPDRKVTINGVEFSINQLTTTFPNSYFDAMFNSSFNEKNKTNVNINFPKNIDETGKNGSRFMKQINFRLENGYYQMPYIDNEPSSHRFLSESEMERVFGFLGIDENEMELIENDSIENEYDDEYEPDDNYDDDYLNEDLLGNYEYEKEQAWIKADEDFERWYDRHNVGGSSCGEY</sequence>
<organism evidence="1">
    <name type="scientific">Tupanvirus deep ocean</name>
    <dbReference type="NCBI Taxonomy" id="2126984"/>
    <lineage>
        <taxon>Viruses</taxon>
        <taxon>Varidnaviria</taxon>
        <taxon>Bamfordvirae</taxon>
        <taxon>Nucleocytoviricota</taxon>
        <taxon>Megaviricetes</taxon>
        <taxon>Imitervirales</taxon>
        <taxon>Mimiviridae</taxon>
        <taxon>Megamimivirinae</taxon>
        <taxon>Tupanvirus</taxon>
        <taxon>Tupanvirus altamarinense</taxon>
    </lineage>
</organism>
<dbReference type="GeneID" id="80517082"/>
<evidence type="ECO:0000313" key="1">
    <source>
        <dbReference type="EMBL" id="QKU33783.1"/>
    </source>
</evidence>
<reference evidence="1" key="2">
    <citation type="journal article" date="2018" name="Nat. Commun.">
        <title>Tailed giant Tupanvirus possesses the most complete translational apparatus of the known virosphere.</title>
        <authorList>
            <person name="Abrahao J."/>
            <person name="Silva L."/>
            <person name="Silva L.S."/>
            <person name="Khalil J.Y.B."/>
            <person name="Rodrigues R."/>
            <person name="Arantes T."/>
            <person name="Assis F."/>
            <person name="Boratto P."/>
            <person name="Andrade M."/>
            <person name="Kroon E.G."/>
            <person name="Ribeiro B."/>
            <person name="Bergier I."/>
            <person name="Seligmann H."/>
            <person name="Ghigo E."/>
            <person name="Colson P."/>
            <person name="Levasseur A."/>
            <person name="Kroemer G."/>
            <person name="Raoult D."/>
            <person name="La Scola B."/>
        </authorList>
    </citation>
    <scope>NUCLEOTIDE SEQUENCE [LARGE SCALE GENOMIC DNA]</scope>
    <source>
        <strain evidence="1">Deep ocean</strain>
    </source>
</reference>
<reference evidence="1" key="1">
    <citation type="submission" date="2017-06" db="EMBL/GenBank/DDBJ databases">
        <authorList>
            <person name="Assis F.L."/>
            <person name="Abrahao J.S."/>
            <person name="Silva L."/>
            <person name="Khalil J.B."/>
            <person name="Rodrigues R."/>
            <person name="Silva L.S."/>
            <person name="Boratto P."/>
            <person name="Andrade M."/>
            <person name="Kroon E.G."/>
            <person name="Ribeiro B."/>
            <person name="Bergier I."/>
            <person name="Seligmann H."/>
            <person name="Ghigo E."/>
            <person name="Colson P."/>
            <person name="Levasseur A."/>
            <person name="Raoult D."/>
            <person name="Scola B.L."/>
        </authorList>
    </citation>
    <scope>NUCLEOTIDE SEQUENCE</scope>
    <source>
        <strain evidence="1">Deep ocean</strain>
    </source>
</reference>
<dbReference type="EMBL" id="MF405918">
    <property type="protein sequence ID" value="QKU33783.1"/>
    <property type="molecule type" value="Genomic_DNA"/>
</dbReference>
<name>A0A6N1NP05_9VIRU</name>
<dbReference type="KEGG" id="vg:80517082"/>
<proteinExistence type="predicted"/>